<dbReference type="Proteomes" id="UP001056535">
    <property type="component" value="Chromosome"/>
</dbReference>
<gene>
    <name evidence="8" type="ORF">NF557_01375</name>
</gene>
<reference evidence="8" key="1">
    <citation type="submission" date="2022-06" db="EMBL/GenBank/DDBJ databases">
        <title>Ornithinimicrobium JY.X270.</title>
        <authorList>
            <person name="Huang Y."/>
        </authorList>
    </citation>
    <scope>NUCLEOTIDE SEQUENCE</scope>
    <source>
        <strain evidence="8">JY.X270</strain>
    </source>
</reference>
<dbReference type="InterPro" id="IPR013324">
    <property type="entry name" value="RNA_pol_sigma_r3/r4-like"/>
</dbReference>
<keyword evidence="9" id="KW-1185">Reference proteome</keyword>
<keyword evidence="5" id="KW-0804">Transcription</keyword>
<dbReference type="CDD" id="cd06171">
    <property type="entry name" value="Sigma70_r4"/>
    <property type="match status" value="1"/>
</dbReference>
<keyword evidence="3" id="KW-0731">Sigma factor</keyword>
<dbReference type="InterPro" id="IPR007627">
    <property type="entry name" value="RNA_pol_sigma70_r2"/>
</dbReference>
<dbReference type="PANTHER" id="PTHR43133:SF50">
    <property type="entry name" value="ECF RNA POLYMERASE SIGMA FACTOR SIGM"/>
    <property type="match status" value="1"/>
</dbReference>
<dbReference type="RefSeq" id="WP_252621315.1">
    <property type="nucleotide sequence ID" value="NZ_CP099490.1"/>
</dbReference>
<evidence type="ECO:0000256" key="4">
    <source>
        <dbReference type="ARBA" id="ARBA00023125"/>
    </source>
</evidence>
<dbReference type="InterPro" id="IPR013249">
    <property type="entry name" value="RNA_pol_sigma70_r4_t2"/>
</dbReference>
<evidence type="ECO:0000259" key="6">
    <source>
        <dbReference type="Pfam" id="PF04542"/>
    </source>
</evidence>
<protein>
    <submittedName>
        <fullName evidence="8">Sigma-70 family RNA polymerase sigma factor</fullName>
    </submittedName>
</protein>
<dbReference type="Gene3D" id="1.10.10.10">
    <property type="entry name" value="Winged helix-like DNA-binding domain superfamily/Winged helix DNA-binding domain"/>
    <property type="match status" value="1"/>
</dbReference>
<keyword evidence="4" id="KW-0238">DNA-binding</keyword>
<evidence type="ECO:0000313" key="8">
    <source>
        <dbReference type="EMBL" id="USQ76611.1"/>
    </source>
</evidence>
<evidence type="ECO:0000256" key="2">
    <source>
        <dbReference type="ARBA" id="ARBA00023015"/>
    </source>
</evidence>
<feature type="domain" description="RNA polymerase sigma-70 region 2" evidence="6">
    <location>
        <begin position="20"/>
        <end position="81"/>
    </location>
</feature>
<evidence type="ECO:0000259" key="7">
    <source>
        <dbReference type="Pfam" id="PF08281"/>
    </source>
</evidence>
<evidence type="ECO:0000313" key="9">
    <source>
        <dbReference type="Proteomes" id="UP001056535"/>
    </source>
</evidence>
<dbReference type="SUPFAM" id="SSF88659">
    <property type="entry name" value="Sigma3 and sigma4 domains of RNA polymerase sigma factors"/>
    <property type="match status" value="1"/>
</dbReference>
<proteinExistence type="inferred from homology"/>
<organism evidence="8 9">
    <name type="scientific">Ornithinimicrobium cryptoxanthini</name>
    <dbReference type="NCBI Taxonomy" id="2934161"/>
    <lineage>
        <taxon>Bacteria</taxon>
        <taxon>Bacillati</taxon>
        <taxon>Actinomycetota</taxon>
        <taxon>Actinomycetes</taxon>
        <taxon>Micrococcales</taxon>
        <taxon>Ornithinimicrobiaceae</taxon>
        <taxon>Ornithinimicrobium</taxon>
    </lineage>
</organism>
<dbReference type="InterPro" id="IPR036388">
    <property type="entry name" value="WH-like_DNA-bd_sf"/>
</dbReference>
<evidence type="ECO:0000256" key="1">
    <source>
        <dbReference type="ARBA" id="ARBA00010641"/>
    </source>
</evidence>
<dbReference type="Gene3D" id="1.10.1740.10">
    <property type="match status" value="1"/>
</dbReference>
<dbReference type="Pfam" id="PF04542">
    <property type="entry name" value="Sigma70_r2"/>
    <property type="match status" value="1"/>
</dbReference>
<keyword evidence="2" id="KW-0805">Transcription regulation</keyword>
<dbReference type="InterPro" id="IPR014284">
    <property type="entry name" value="RNA_pol_sigma-70_dom"/>
</dbReference>
<evidence type="ECO:0000256" key="5">
    <source>
        <dbReference type="ARBA" id="ARBA00023163"/>
    </source>
</evidence>
<name>A0ABY4YJB4_9MICO</name>
<comment type="similarity">
    <text evidence="1">Belongs to the sigma-70 factor family. ECF subfamily.</text>
</comment>
<dbReference type="NCBIfam" id="TIGR02937">
    <property type="entry name" value="sigma70-ECF"/>
    <property type="match status" value="1"/>
</dbReference>
<dbReference type="PANTHER" id="PTHR43133">
    <property type="entry name" value="RNA POLYMERASE ECF-TYPE SIGMA FACTO"/>
    <property type="match status" value="1"/>
</dbReference>
<dbReference type="InterPro" id="IPR013325">
    <property type="entry name" value="RNA_pol_sigma_r2"/>
</dbReference>
<sequence length="167" mass="18501">MGMGLEQDAALGDYYPLAYRRLIGTLQVMGVPAADAGEVAQEAFVRLIPRWDTIRTYESPDGWLRTVAWRVWLNRRRKHARVSLVDEVPEPAQVPGISREDRTSLLAALEELPEGHREVVVLHYLVDLPVARIADELGVAPGTVKSRLSRARSALAATLAPLEVDDV</sequence>
<feature type="domain" description="RNA polymerase sigma factor 70 region 4 type 2" evidence="7">
    <location>
        <begin position="104"/>
        <end position="155"/>
    </location>
</feature>
<dbReference type="InterPro" id="IPR039425">
    <property type="entry name" value="RNA_pol_sigma-70-like"/>
</dbReference>
<dbReference type="EMBL" id="CP099490">
    <property type="protein sequence ID" value="USQ76611.1"/>
    <property type="molecule type" value="Genomic_DNA"/>
</dbReference>
<dbReference type="Pfam" id="PF08281">
    <property type="entry name" value="Sigma70_r4_2"/>
    <property type="match status" value="1"/>
</dbReference>
<evidence type="ECO:0000256" key="3">
    <source>
        <dbReference type="ARBA" id="ARBA00023082"/>
    </source>
</evidence>
<accession>A0ABY4YJB4</accession>
<dbReference type="SUPFAM" id="SSF88946">
    <property type="entry name" value="Sigma2 domain of RNA polymerase sigma factors"/>
    <property type="match status" value="1"/>
</dbReference>